<comment type="caution">
    <text evidence="8">The sequence shown here is derived from an EMBL/GenBank/DDBJ whole genome shotgun (WGS) entry which is preliminary data.</text>
</comment>
<feature type="region of interest" description="Disordered" evidence="5">
    <location>
        <begin position="62"/>
        <end position="231"/>
    </location>
</feature>
<feature type="chain" id="PRO_5013264720" description="Magnesium transporter NIPA" evidence="7">
    <location>
        <begin position="26"/>
        <end position="738"/>
    </location>
</feature>
<feature type="transmembrane region" description="Helical" evidence="6">
    <location>
        <begin position="301"/>
        <end position="334"/>
    </location>
</feature>
<dbReference type="PANTHER" id="PTHR12570">
    <property type="match status" value="1"/>
</dbReference>
<evidence type="ECO:0000256" key="6">
    <source>
        <dbReference type="SAM" id="Phobius"/>
    </source>
</evidence>
<dbReference type="Pfam" id="PF05653">
    <property type="entry name" value="Mg_trans_NIPA"/>
    <property type="match status" value="1"/>
</dbReference>
<keyword evidence="9" id="KW-1185">Reference proteome</keyword>
<feature type="signal peptide" evidence="7">
    <location>
        <begin position="1"/>
        <end position="25"/>
    </location>
</feature>
<dbReference type="OrthoDB" id="165382at2759"/>
<dbReference type="AlphaFoldDB" id="A0A2A9MG77"/>
<evidence type="ECO:0000256" key="7">
    <source>
        <dbReference type="SAM" id="SignalP"/>
    </source>
</evidence>
<evidence type="ECO:0000256" key="5">
    <source>
        <dbReference type="SAM" id="MobiDB-lite"/>
    </source>
</evidence>
<reference evidence="8 9" key="1">
    <citation type="submission" date="2017-09" db="EMBL/GenBank/DDBJ databases">
        <title>Genome sequencing of Besnoitia besnoiti strain Bb-Ger1.</title>
        <authorList>
            <person name="Schares G."/>
            <person name="Venepally P."/>
            <person name="Lorenzi H.A."/>
        </authorList>
    </citation>
    <scope>NUCLEOTIDE SEQUENCE [LARGE SCALE GENOMIC DNA]</scope>
    <source>
        <strain evidence="8 9">Bb-Ger1</strain>
    </source>
</reference>
<dbReference type="InterPro" id="IPR008521">
    <property type="entry name" value="Mg_trans_NIPA"/>
</dbReference>
<evidence type="ECO:0000313" key="9">
    <source>
        <dbReference type="Proteomes" id="UP000224006"/>
    </source>
</evidence>
<organism evidence="8 9">
    <name type="scientific">Besnoitia besnoiti</name>
    <name type="common">Apicomplexan protozoan</name>
    <dbReference type="NCBI Taxonomy" id="94643"/>
    <lineage>
        <taxon>Eukaryota</taxon>
        <taxon>Sar</taxon>
        <taxon>Alveolata</taxon>
        <taxon>Apicomplexa</taxon>
        <taxon>Conoidasida</taxon>
        <taxon>Coccidia</taxon>
        <taxon>Eucoccidiorida</taxon>
        <taxon>Eimeriorina</taxon>
        <taxon>Sarcocystidae</taxon>
        <taxon>Besnoitia</taxon>
    </lineage>
</organism>
<evidence type="ECO:0000256" key="4">
    <source>
        <dbReference type="ARBA" id="ARBA00023136"/>
    </source>
</evidence>
<comment type="subcellular location">
    <subcellularLocation>
        <location evidence="1">Membrane</location>
        <topology evidence="1">Multi-pass membrane protein</topology>
    </subcellularLocation>
</comment>
<keyword evidence="3 6" id="KW-1133">Transmembrane helix</keyword>
<evidence type="ECO:0000313" key="8">
    <source>
        <dbReference type="EMBL" id="PFH34382.1"/>
    </source>
</evidence>
<dbReference type="SUPFAM" id="SSF103481">
    <property type="entry name" value="Multidrug resistance efflux transporter EmrE"/>
    <property type="match status" value="1"/>
</dbReference>
<feature type="compositionally biased region" description="Basic and acidic residues" evidence="5">
    <location>
        <begin position="184"/>
        <end position="193"/>
    </location>
</feature>
<proteinExistence type="predicted"/>
<feature type="transmembrane region" description="Helical" evidence="6">
    <location>
        <begin position="386"/>
        <end position="412"/>
    </location>
</feature>
<feature type="compositionally biased region" description="Low complexity" evidence="5">
    <location>
        <begin position="214"/>
        <end position="228"/>
    </location>
</feature>
<feature type="transmembrane region" description="Helical" evidence="6">
    <location>
        <begin position="527"/>
        <end position="546"/>
    </location>
</feature>
<feature type="transmembrane region" description="Helical" evidence="6">
    <location>
        <begin position="257"/>
        <end position="280"/>
    </location>
</feature>
<dbReference type="VEuPathDB" id="ToxoDB:BESB_075340"/>
<dbReference type="GO" id="GO:0016020">
    <property type="term" value="C:membrane"/>
    <property type="evidence" value="ECO:0007669"/>
    <property type="project" value="UniProtKB-SubCell"/>
</dbReference>
<keyword evidence="4 6" id="KW-0472">Membrane</keyword>
<sequence>MGLRLARDNLSTVLLLHLCGEVLIGAPSPVSATSAAENNDGMAIPGFPSSWRDLLLPSAIPPAPSASASETSPFSKFSSSPPFSLARSTTIPPLSPPATSASPPTDSTTEDTSATDEEPKLPFFLQPFSPTPRSETPTVDTPARLSPSASGSRQPAPPAEEPASLATRGLPSSNAGASSPAPRDAQDDTKDAEATTASGFWRLPYPDTADSGDSSLSPSSPPSSSAAPWPWPFSRPPLSASTGQMAVRKPQTLMDQYGWILGILACLVGSFCGSLGDNMIRKSFLVLKDDVQLYHMWRSPLWTVGMFLTVVVNTLCTLIALVFTPATIVTSFAGVHIFWNTILAKTLNHEQTVWYDYAGVTAITVGITLIVACSGKDRTIDSIESFVGNLGCASSACFCLVLFVLICFGSTITLAPTLLGLPPASCTADSCSRSAGEDEGRSLSPPGQHASHGNSLSVSLEGAEEFCVDIRRARVIERFAVAATSGACGGLSNLFAKAVLLLGNATASPGGVDEAKEALGGTLRYDWTAGSLVVIVAVVSVMQIVFLSTSLRRFEAIYVVPTINSVLIASGAIGGVILFEEVPRDAPLFALGLVLVVSGVTALSYGKYEAEKQKVAEDLRLQAAQGNSNAEPLLPTHERSRFSSLLGFGASFFEGGRACDGCCDTLFRPLTSASVNILVRNNTMNAHYPSTLLGPATCEGNASLKVLRHASMEVRAAMSEANESGGVYSREESPARQR</sequence>
<dbReference type="PANTHER" id="PTHR12570:SF65">
    <property type="entry name" value="MAGNESIUM TRANSPORTER NIPA9-RELATED"/>
    <property type="match status" value="1"/>
</dbReference>
<evidence type="ECO:0008006" key="10">
    <source>
        <dbReference type="Google" id="ProtNLM"/>
    </source>
</evidence>
<feature type="compositionally biased region" description="Low complexity" evidence="5">
    <location>
        <begin position="65"/>
        <end position="112"/>
    </location>
</feature>
<dbReference type="Proteomes" id="UP000224006">
    <property type="component" value="Unassembled WGS sequence"/>
</dbReference>
<keyword evidence="2 6" id="KW-0812">Transmembrane</keyword>
<feature type="transmembrane region" description="Helical" evidence="6">
    <location>
        <begin position="586"/>
        <end position="605"/>
    </location>
</feature>
<dbReference type="GO" id="GO:0015095">
    <property type="term" value="F:magnesium ion transmembrane transporter activity"/>
    <property type="evidence" value="ECO:0007669"/>
    <property type="project" value="InterPro"/>
</dbReference>
<gene>
    <name evidence="8" type="ORF">BESB_075340</name>
</gene>
<name>A0A2A9MG77_BESBE</name>
<evidence type="ECO:0000256" key="3">
    <source>
        <dbReference type="ARBA" id="ARBA00022989"/>
    </source>
</evidence>
<feature type="compositionally biased region" description="Basic and acidic residues" evidence="5">
    <location>
        <begin position="729"/>
        <end position="738"/>
    </location>
</feature>
<dbReference type="STRING" id="94643.A0A2A9MG77"/>
<accession>A0A2A9MG77</accession>
<protein>
    <recommendedName>
        <fullName evidence="10">Magnesium transporter NIPA</fullName>
    </recommendedName>
</protein>
<feature type="compositionally biased region" description="Low complexity" evidence="5">
    <location>
        <begin position="171"/>
        <end position="182"/>
    </location>
</feature>
<dbReference type="RefSeq" id="XP_029218391.1">
    <property type="nucleotide sequence ID" value="XM_029365907.1"/>
</dbReference>
<evidence type="ECO:0000256" key="2">
    <source>
        <dbReference type="ARBA" id="ARBA00022692"/>
    </source>
</evidence>
<keyword evidence="7" id="KW-0732">Signal</keyword>
<feature type="region of interest" description="Disordered" evidence="5">
    <location>
        <begin position="719"/>
        <end position="738"/>
    </location>
</feature>
<dbReference type="KEGG" id="bbes:BESB_075340"/>
<dbReference type="EMBL" id="NWUJ01000007">
    <property type="protein sequence ID" value="PFH34382.1"/>
    <property type="molecule type" value="Genomic_DNA"/>
</dbReference>
<feature type="transmembrane region" description="Helical" evidence="6">
    <location>
        <begin position="558"/>
        <end position="580"/>
    </location>
</feature>
<dbReference type="InterPro" id="IPR037185">
    <property type="entry name" value="EmrE-like"/>
</dbReference>
<feature type="transmembrane region" description="Helical" evidence="6">
    <location>
        <begin position="354"/>
        <end position="374"/>
    </location>
</feature>
<dbReference type="GeneID" id="40312460"/>
<evidence type="ECO:0000256" key="1">
    <source>
        <dbReference type="ARBA" id="ARBA00004141"/>
    </source>
</evidence>